<name>A0A6J2XWI3_SITOR</name>
<feature type="signal peptide" evidence="2">
    <location>
        <begin position="1"/>
        <end position="19"/>
    </location>
</feature>
<dbReference type="InParanoid" id="A0A6J2XWI3"/>
<evidence type="ECO:0000256" key="1">
    <source>
        <dbReference type="SAM" id="MobiDB-lite"/>
    </source>
</evidence>
<organism evidence="3 4">
    <name type="scientific">Sitophilus oryzae</name>
    <name type="common">Rice weevil</name>
    <name type="synonym">Curculio oryzae</name>
    <dbReference type="NCBI Taxonomy" id="7048"/>
    <lineage>
        <taxon>Eukaryota</taxon>
        <taxon>Metazoa</taxon>
        <taxon>Ecdysozoa</taxon>
        <taxon>Arthropoda</taxon>
        <taxon>Hexapoda</taxon>
        <taxon>Insecta</taxon>
        <taxon>Pterygota</taxon>
        <taxon>Neoptera</taxon>
        <taxon>Endopterygota</taxon>
        <taxon>Coleoptera</taxon>
        <taxon>Polyphaga</taxon>
        <taxon>Cucujiformia</taxon>
        <taxon>Curculionidae</taxon>
        <taxon>Dryophthorinae</taxon>
        <taxon>Sitophilus</taxon>
    </lineage>
</organism>
<sequence>MDHWMKLLLLLFVISSVSPTPHHPRNKRSVFHNPIFSSVFHNANPSTSFTERFFQGSRHGDWYRPHYYPEYTPHIITSSEQTPVSTAIAGDADTDVVEASRSNTALGYVGVYKVHGVSDEYGLPKTKSLQTDYPQLPVTTHQVTSSPVYGLPKVKTLEAPSNLHNYPEYPPYSLIAHDEAKRFPLAHNIREEYGLPKVKTLELESNPHYYPQYPPLSEPDHEEATGSPIINNIKNEYGLPKVKSLDIASNTYYSEYPPYLVKAQNEATSSPVNPDIREEYGLPKVKTLESWSENNHTTQPKISTEYGVPTQKSNKLFGNELSSSSFHHDSLNSDKISASKSLLLATERSVISGGATRSNQASFNNLKTLLLHRQHNNQHTKATTLNSQYVPQTYVNVPSSYKINVIQPSSEYGVPHEYVTEVNHKAHIERSLPRSQEAITPINPETIPYKSAQISTQSRLKPFGSYRERKKHRKVQYHEERTAPENYHIPPLGVLPGGIFGGPWESVAPEHGLPKTKPPRDFLEGSGKVRGNHSQNQEIRGFKIKPVPWYGPY</sequence>
<evidence type="ECO:0000313" key="3">
    <source>
        <dbReference type="Proteomes" id="UP000504635"/>
    </source>
</evidence>
<reference evidence="4" key="1">
    <citation type="submission" date="2025-08" db="UniProtKB">
        <authorList>
            <consortium name="RefSeq"/>
        </authorList>
    </citation>
    <scope>IDENTIFICATION</scope>
    <source>
        <tissue evidence="4">Gonads</tissue>
    </source>
</reference>
<keyword evidence="2" id="KW-0732">Signal</keyword>
<dbReference type="Proteomes" id="UP000504635">
    <property type="component" value="Unplaced"/>
</dbReference>
<accession>A0A6J2XWI3</accession>
<gene>
    <name evidence="4" type="primary">LOC115881576</name>
</gene>
<dbReference type="AlphaFoldDB" id="A0A6J2XWI3"/>
<dbReference type="GeneID" id="115881576"/>
<dbReference type="RefSeq" id="XP_030754979.1">
    <property type="nucleotide sequence ID" value="XM_030899119.1"/>
</dbReference>
<dbReference type="OrthoDB" id="10689120at2759"/>
<proteinExistence type="predicted"/>
<keyword evidence="3" id="KW-1185">Reference proteome</keyword>
<feature type="region of interest" description="Disordered" evidence="1">
    <location>
        <begin position="509"/>
        <end position="540"/>
    </location>
</feature>
<evidence type="ECO:0000313" key="4">
    <source>
        <dbReference type="RefSeq" id="XP_030754979.1"/>
    </source>
</evidence>
<evidence type="ECO:0000256" key="2">
    <source>
        <dbReference type="SAM" id="SignalP"/>
    </source>
</evidence>
<protein>
    <submittedName>
        <fullName evidence="4">Uncharacterized protein LOC115881576</fullName>
    </submittedName>
</protein>
<dbReference type="KEGG" id="soy:115881576"/>
<feature type="chain" id="PRO_5026896764" evidence="2">
    <location>
        <begin position="20"/>
        <end position="553"/>
    </location>
</feature>